<evidence type="ECO:0000313" key="4">
    <source>
        <dbReference type="EMBL" id="MDH6063498.1"/>
    </source>
</evidence>
<name>A0AA43GYY4_9CYAN</name>
<dbReference type="RefSeq" id="WP_280700582.1">
    <property type="nucleotide sequence ID" value="NZ_JANQDL010000049.1"/>
</dbReference>
<evidence type="ECO:0000313" key="5">
    <source>
        <dbReference type="Proteomes" id="UP001159370"/>
    </source>
</evidence>
<dbReference type="InterPro" id="IPR013762">
    <property type="entry name" value="Integrase-like_cat_sf"/>
</dbReference>
<dbReference type="Gene3D" id="1.10.443.10">
    <property type="entry name" value="Intergrase catalytic core"/>
    <property type="match status" value="1"/>
</dbReference>
<reference evidence="4 5" key="1">
    <citation type="journal article" date="2023" name="J. Phycol.">
        <title>Chrysosporum ovalisporum is synonymous with the true-branching cyanobacterium Umezakia natans (Nostocales/Aphanizomenonaceae).</title>
        <authorList>
            <person name="McGregor G.B."/>
            <person name="Sendall B.C."/>
            <person name="Niiyama Y."/>
            <person name="Tuji A."/>
            <person name="Willis A."/>
        </authorList>
    </citation>
    <scope>NUCLEOTIDE SEQUENCE [LARGE SCALE GENOMIC DNA]</scope>
    <source>
        <strain evidence="4 5">FSS-62</strain>
    </source>
</reference>
<dbReference type="PROSITE" id="PS51898">
    <property type="entry name" value="TYR_RECOMBINASE"/>
    <property type="match status" value="1"/>
</dbReference>
<dbReference type="GO" id="GO:0006310">
    <property type="term" value="P:DNA recombination"/>
    <property type="evidence" value="ECO:0007669"/>
    <property type="project" value="UniProtKB-KW"/>
</dbReference>
<dbReference type="InterPro" id="IPR002104">
    <property type="entry name" value="Integrase_catalytic"/>
</dbReference>
<protein>
    <submittedName>
        <fullName evidence="4">Integrase</fullName>
    </submittedName>
</protein>
<keyword evidence="1" id="KW-0233">DNA recombination</keyword>
<comment type="caution">
    <text evidence="4">The sequence shown here is derived from an EMBL/GenBank/DDBJ whole genome shotgun (WGS) entry which is preliminary data.</text>
</comment>
<dbReference type="GO" id="GO:0015074">
    <property type="term" value="P:DNA integration"/>
    <property type="evidence" value="ECO:0007669"/>
    <property type="project" value="InterPro"/>
</dbReference>
<dbReference type="CDD" id="cd00796">
    <property type="entry name" value="INT_Rci_Hp1_C"/>
    <property type="match status" value="1"/>
</dbReference>
<dbReference type="SUPFAM" id="SSF56349">
    <property type="entry name" value="DNA breaking-rejoining enzymes"/>
    <property type="match status" value="1"/>
</dbReference>
<dbReference type="Proteomes" id="UP001159370">
    <property type="component" value="Unassembled WGS sequence"/>
</dbReference>
<proteinExistence type="predicted"/>
<dbReference type="EMBL" id="JANQDL010000049">
    <property type="protein sequence ID" value="MDH6063498.1"/>
    <property type="molecule type" value="Genomic_DNA"/>
</dbReference>
<organism evidence="4 5">
    <name type="scientific">Umezakia ovalisporum FSS-62</name>
    <dbReference type="NCBI Taxonomy" id="2971776"/>
    <lineage>
        <taxon>Bacteria</taxon>
        <taxon>Bacillati</taxon>
        <taxon>Cyanobacteriota</taxon>
        <taxon>Cyanophyceae</taxon>
        <taxon>Nostocales</taxon>
        <taxon>Nodulariaceae</taxon>
        <taxon>Umezakia</taxon>
    </lineage>
</organism>
<evidence type="ECO:0000256" key="2">
    <source>
        <dbReference type="SAM" id="Coils"/>
    </source>
</evidence>
<evidence type="ECO:0000259" key="3">
    <source>
        <dbReference type="PROSITE" id="PS51898"/>
    </source>
</evidence>
<accession>A0AA43GYY4</accession>
<sequence>MLFELHLGQCIAPVLKDTSLFYHYYASLPKIFAVIIVNDEQFFYQCKSRVDRTQEAFTGFRQRNSGHGGYIGTMQVVTHQENHLIAKLETELKAINTRLKSARVNVSIRKSGKSLQLRSTLPIKPGDFDKNGIGTKQYDISLGIPFNFHGLQTAEEEAYELGKLIARKQFQWNEKYLGKTHNKVRKKTIGDLIADFEVNYFQTRKRTLKSENTFSSYFYIAQKHLPKDKLAIDINFITAVKLCNSSDSVKNELIKVIRVLCKCSGLEVPEMSNLKIKPTAQRHRDIPRDVDIEQEYLKFETYSINRPSKLLTREDRNNWKLWRWVYGMLATYGLRPREIFVNPDLDWWLSSDNIMNTWRVNQECKTGEREALPLYPQWVETFNLKADTEAIELLKAKIQGKVTNKQINSARHGTDRWFRFVGIPFQPYDLRHAWAIRAHLMGIPIKAAADNLGHSVNMHTSIYQRWFSLENRKVAIAQAINKKSQMEDLQDIVIKLEHENEKLRIENERLRLKMKNQELIRIIN</sequence>
<dbReference type="InterPro" id="IPR011010">
    <property type="entry name" value="DNA_brk_join_enz"/>
</dbReference>
<keyword evidence="2" id="KW-0175">Coiled coil</keyword>
<dbReference type="GO" id="GO:0003677">
    <property type="term" value="F:DNA binding"/>
    <property type="evidence" value="ECO:0007669"/>
    <property type="project" value="InterPro"/>
</dbReference>
<feature type="coiled-coil region" evidence="2">
    <location>
        <begin position="479"/>
        <end position="520"/>
    </location>
</feature>
<feature type="domain" description="Tyr recombinase" evidence="3">
    <location>
        <begin position="285"/>
        <end position="476"/>
    </location>
</feature>
<gene>
    <name evidence="4" type="ORF">NWP23_06885</name>
</gene>
<dbReference type="AlphaFoldDB" id="A0AA43GYY4"/>
<evidence type="ECO:0000256" key="1">
    <source>
        <dbReference type="ARBA" id="ARBA00023172"/>
    </source>
</evidence>